<comment type="caution">
    <text evidence="4">The sequence shown here is derived from an EMBL/GenBank/DDBJ whole genome shotgun (WGS) entry which is preliminary data.</text>
</comment>
<dbReference type="InterPro" id="IPR001650">
    <property type="entry name" value="Helicase_C-like"/>
</dbReference>
<keyword evidence="1" id="KW-0378">Hydrolase</keyword>
<evidence type="ECO:0000256" key="1">
    <source>
        <dbReference type="ARBA" id="ARBA00022801"/>
    </source>
</evidence>
<dbReference type="GO" id="GO:0004386">
    <property type="term" value="F:helicase activity"/>
    <property type="evidence" value="ECO:0007669"/>
    <property type="project" value="UniProtKB-KW"/>
</dbReference>
<dbReference type="CDD" id="cd18791">
    <property type="entry name" value="SF2_C_RHA"/>
    <property type="match status" value="1"/>
</dbReference>
<name>A0A9K3M6Z4_9STRA</name>
<reference evidence="4" key="2">
    <citation type="submission" date="2021-04" db="EMBL/GenBank/DDBJ databases">
        <authorList>
            <person name="Podell S."/>
        </authorList>
    </citation>
    <scope>NUCLEOTIDE SEQUENCE</scope>
    <source>
        <strain evidence="4">Hildebrandi</strain>
    </source>
</reference>
<dbReference type="OrthoDB" id="42344at2759"/>
<reference evidence="4" key="1">
    <citation type="journal article" date="2021" name="Sci. Rep.">
        <title>Diploid genomic architecture of Nitzschia inconspicua, an elite biomass production diatom.</title>
        <authorList>
            <person name="Oliver A."/>
            <person name="Podell S."/>
            <person name="Pinowska A."/>
            <person name="Traller J.C."/>
            <person name="Smith S.R."/>
            <person name="McClure R."/>
            <person name="Beliaev A."/>
            <person name="Bohutskyi P."/>
            <person name="Hill E.A."/>
            <person name="Rabines A."/>
            <person name="Zheng H."/>
            <person name="Allen L.Z."/>
            <person name="Kuo A."/>
            <person name="Grigoriev I.V."/>
            <person name="Allen A.E."/>
            <person name="Hazlebeck D."/>
            <person name="Allen E.E."/>
        </authorList>
    </citation>
    <scope>NUCLEOTIDE SEQUENCE</scope>
    <source>
        <strain evidence="4">Hildebrandi</strain>
    </source>
</reference>
<dbReference type="Pfam" id="PF00271">
    <property type="entry name" value="Helicase_C"/>
    <property type="match status" value="1"/>
</dbReference>
<keyword evidence="2 4" id="KW-0547">Nucleotide-binding</keyword>
<dbReference type="AlphaFoldDB" id="A0A9K3M6Z4"/>
<dbReference type="SMART" id="SM00490">
    <property type="entry name" value="HELICc"/>
    <property type="match status" value="1"/>
</dbReference>
<dbReference type="PANTHER" id="PTHR43519:SF1">
    <property type="entry name" value="ATP-DEPENDENT RNA HELICASE HRPB"/>
    <property type="match status" value="1"/>
</dbReference>
<evidence type="ECO:0000259" key="3">
    <source>
        <dbReference type="PROSITE" id="PS51194"/>
    </source>
</evidence>
<evidence type="ECO:0000256" key="2">
    <source>
        <dbReference type="ARBA" id="ARBA00022806"/>
    </source>
</evidence>
<dbReference type="Proteomes" id="UP000693970">
    <property type="component" value="Unassembled WGS sequence"/>
</dbReference>
<dbReference type="PROSITE" id="PS51194">
    <property type="entry name" value="HELICASE_CTER"/>
    <property type="match status" value="1"/>
</dbReference>
<evidence type="ECO:0000313" key="5">
    <source>
        <dbReference type="Proteomes" id="UP000693970"/>
    </source>
</evidence>
<keyword evidence="2 4" id="KW-0347">Helicase</keyword>
<dbReference type="PANTHER" id="PTHR43519">
    <property type="entry name" value="ATP-DEPENDENT RNA HELICASE HRPB"/>
    <property type="match status" value="1"/>
</dbReference>
<sequence>MLFSPRMEDDEDENNNNNMLLQAAPGAGKNNRRFTQIVSTHYCYGNVDDDTQPEGLYHANDVVKMMKRSSNNGGGVNRIPPLDQADVFALYGSMSKTEQDKELYPSKSARQRIVFSTPITEASVTLERVICVVDCGLRREPRCDVDTGMSRLVTTKISKASAVQRAGRAGRVQEGICLRLYTESDIESGLLDKTPPEIFNTDLAPTLLLLAEWGTSTLEEIMQELPFVDGPSAESLEKAEAFLIEIGALRYSNNDHRFPLTDICEIPCHRRLSMAIVHAKSSGEEALLCAALAASFCLDEDLQRGGSQDLDIRSQLRSFLKDPKNASTLKGLSLIERLLEVDSLSSPEWVRL</sequence>
<accession>A0A9K3M6Z4</accession>
<protein>
    <submittedName>
        <fullName evidence="4">ATP-dependent helicase</fullName>
    </submittedName>
</protein>
<evidence type="ECO:0000313" key="4">
    <source>
        <dbReference type="EMBL" id="KAG7374808.1"/>
    </source>
</evidence>
<keyword evidence="2 4" id="KW-0067">ATP-binding</keyword>
<proteinExistence type="predicted"/>
<dbReference type="EMBL" id="JAGRRH010000001">
    <property type="protein sequence ID" value="KAG7374808.1"/>
    <property type="molecule type" value="Genomic_DNA"/>
</dbReference>
<dbReference type="GO" id="GO:0016787">
    <property type="term" value="F:hydrolase activity"/>
    <property type="evidence" value="ECO:0007669"/>
    <property type="project" value="UniProtKB-KW"/>
</dbReference>
<keyword evidence="5" id="KW-1185">Reference proteome</keyword>
<gene>
    <name evidence="4" type="ORF">IV203_013903</name>
</gene>
<feature type="domain" description="Helicase C-terminal" evidence="3">
    <location>
        <begin position="33"/>
        <end position="214"/>
    </location>
</feature>
<organism evidence="4 5">
    <name type="scientific">Nitzschia inconspicua</name>
    <dbReference type="NCBI Taxonomy" id="303405"/>
    <lineage>
        <taxon>Eukaryota</taxon>
        <taxon>Sar</taxon>
        <taxon>Stramenopiles</taxon>
        <taxon>Ochrophyta</taxon>
        <taxon>Bacillariophyta</taxon>
        <taxon>Bacillariophyceae</taxon>
        <taxon>Bacillariophycidae</taxon>
        <taxon>Bacillariales</taxon>
        <taxon>Bacillariaceae</taxon>
        <taxon>Nitzschia</taxon>
    </lineage>
</organism>